<evidence type="ECO:0000256" key="1">
    <source>
        <dbReference type="ARBA" id="ARBA00023015"/>
    </source>
</evidence>
<dbReference type="Pfam" id="PF12833">
    <property type="entry name" value="HTH_18"/>
    <property type="match status" value="1"/>
</dbReference>
<evidence type="ECO:0000256" key="2">
    <source>
        <dbReference type="ARBA" id="ARBA00023125"/>
    </source>
</evidence>
<evidence type="ECO:0000313" key="6">
    <source>
        <dbReference type="Proteomes" id="UP000632289"/>
    </source>
</evidence>
<dbReference type="InterPro" id="IPR050204">
    <property type="entry name" value="AraC_XylS_family_regulators"/>
</dbReference>
<dbReference type="PROSITE" id="PS01124">
    <property type="entry name" value="HTH_ARAC_FAMILY_2"/>
    <property type="match status" value="1"/>
</dbReference>
<dbReference type="InterPro" id="IPR046532">
    <property type="entry name" value="DUF6597"/>
</dbReference>
<dbReference type="Pfam" id="PF20240">
    <property type="entry name" value="DUF6597"/>
    <property type="match status" value="1"/>
</dbReference>
<gene>
    <name evidence="5" type="ORF">IF129_03545</name>
</gene>
<evidence type="ECO:0000256" key="3">
    <source>
        <dbReference type="ARBA" id="ARBA00023163"/>
    </source>
</evidence>
<comment type="caution">
    <text evidence="5">The sequence shown here is derived from an EMBL/GenBank/DDBJ whole genome shotgun (WGS) entry which is preliminary data.</text>
</comment>
<dbReference type="GO" id="GO:0043565">
    <property type="term" value="F:sequence-specific DNA binding"/>
    <property type="evidence" value="ECO:0007669"/>
    <property type="project" value="InterPro"/>
</dbReference>
<feature type="domain" description="HTH araC/xylS-type" evidence="4">
    <location>
        <begin position="138"/>
        <end position="235"/>
    </location>
</feature>
<keyword evidence="3" id="KW-0804">Transcription</keyword>
<reference evidence="5" key="1">
    <citation type="submission" date="2020-09" db="EMBL/GenBank/DDBJ databases">
        <title>Secondary metabolite and genome analysis of marine Streptomyces chumphonensis KK1-2T.</title>
        <authorList>
            <person name="Phongsopitanun W."/>
            <person name="Kanchanasin P."/>
            <person name="Pittayakhajonwut P."/>
            <person name="Suwanborirux K."/>
            <person name="Tanasupawat S."/>
        </authorList>
    </citation>
    <scope>NUCLEOTIDE SEQUENCE</scope>
    <source>
        <strain evidence="5">KK1-2</strain>
    </source>
</reference>
<name>A0A927IBJ9_9ACTN</name>
<dbReference type="EMBL" id="JACXYU010000001">
    <property type="protein sequence ID" value="MBD3930644.1"/>
    <property type="molecule type" value="Genomic_DNA"/>
</dbReference>
<keyword evidence="2" id="KW-0238">DNA-binding</keyword>
<sequence>MYRERPSGLGGGTVLWTRTADPAPAPAPVLPDGCMDLIWRDGAGGGEGGSGFVVAGPDTRAQEAPAPPGTAWTGLRFAPGTGPAVLGVPARELRDLRVPLDALWPAARVRRLAGEVAGAADRGAALEAVAARAAVAPDPLHGAVARALARGRPVADVARRVGLSERQLHRRSLDAFGYGPKTLARILRLQRALTRARAGAPLARVAALTGYADQAHLTREARALTGRPVGALLRVTG</sequence>
<keyword evidence="6" id="KW-1185">Reference proteome</keyword>
<organism evidence="5 6">
    <name type="scientific">Streptomyces chumphonensis</name>
    <dbReference type="NCBI Taxonomy" id="1214925"/>
    <lineage>
        <taxon>Bacteria</taxon>
        <taxon>Bacillati</taxon>
        <taxon>Actinomycetota</taxon>
        <taxon>Actinomycetes</taxon>
        <taxon>Kitasatosporales</taxon>
        <taxon>Streptomycetaceae</taxon>
        <taxon>Streptomyces</taxon>
    </lineage>
</organism>
<protein>
    <submittedName>
        <fullName evidence="5">Helix-turn-helix domain-containing protein</fullName>
    </submittedName>
</protein>
<evidence type="ECO:0000259" key="4">
    <source>
        <dbReference type="PROSITE" id="PS01124"/>
    </source>
</evidence>
<dbReference type="PANTHER" id="PTHR46796">
    <property type="entry name" value="HTH-TYPE TRANSCRIPTIONAL ACTIVATOR RHAS-RELATED"/>
    <property type="match status" value="1"/>
</dbReference>
<keyword evidence="1" id="KW-0805">Transcription regulation</keyword>
<dbReference type="GO" id="GO:0003700">
    <property type="term" value="F:DNA-binding transcription factor activity"/>
    <property type="evidence" value="ECO:0007669"/>
    <property type="project" value="InterPro"/>
</dbReference>
<accession>A0A927IBJ9</accession>
<dbReference type="Gene3D" id="1.10.10.60">
    <property type="entry name" value="Homeodomain-like"/>
    <property type="match status" value="1"/>
</dbReference>
<evidence type="ECO:0000313" key="5">
    <source>
        <dbReference type="EMBL" id="MBD3930644.1"/>
    </source>
</evidence>
<dbReference type="PANTHER" id="PTHR46796:SF15">
    <property type="entry name" value="BLL1074 PROTEIN"/>
    <property type="match status" value="1"/>
</dbReference>
<dbReference type="Proteomes" id="UP000632289">
    <property type="component" value="Unassembled WGS sequence"/>
</dbReference>
<dbReference type="RefSeq" id="WP_191207897.1">
    <property type="nucleotide sequence ID" value="NZ_BAABKL010000039.1"/>
</dbReference>
<dbReference type="AlphaFoldDB" id="A0A927IBJ9"/>
<dbReference type="InterPro" id="IPR018060">
    <property type="entry name" value="HTH_AraC"/>
</dbReference>
<dbReference type="SMART" id="SM00342">
    <property type="entry name" value="HTH_ARAC"/>
    <property type="match status" value="1"/>
</dbReference>
<proteinExistence type="predicted"/>